<dbReference type="CDD" id="cd01610">
    <property type="entry name" value="PAP2_like"/>
    <property type="match status" value="1"/>
</dbReference>
<dbReference type="Gene3D" id="1.20.144.10">
    <property type="entry name" value="Phosphatidic acid phosphatase type 2/haloperoxidase"/>
    <property type="match status" value="1"/>
</dbReference>
<feature type="transmembrane region" description="Helical" evidence="1">
    <location>
        <begin position="204"/>
        <end position="226"/>
    </location>
</feature>
<gene>
    <name evidence="3" type="ORF">WH96_17670</name>
</gene>
<evidence type="ECO:0000313" key="4">
    <source>
        <dbReference type="Proteomes" id="UP000035444"/>
    </source>
</evidence>
<dbReference type="AlphaFoldDB" id="A0A0H2MAG1"/>
<keyword evidence="1" id="KW-0472">Membrane</keyword>
<keyword evidence="1" id="KW-0812">Transmembrane</keyword>
<keyword evidence="1" id="KW-1133">Transmembrane helix</keyword>
<sequence length="260" mass="28937">MQRELLGTEWQVKKLTILIALAVLIGLSYIWAPTSELWHAVSVDFFWAVNATLTWGEPWQIFWAATNTPVFDKLNGLIMAIPCLWYVIGDRSRPLSLRLSHMLVMGIGIVVGVYFAKHAFRSYESLSPSLIFSDTFNNLNELVPWLEAKVSADDSFPGNHAVVAGIYGFFFYFAIGRKYFWLALPIAILGGTARAVAGAHWLSDLLVGGAIHILPIMALTFTIPAIRWTESFLNTLADVLVLNLPTALTLPFVKLARKLA</sequence>
<dbReference type="SUPFAM" id="SSF48317">
    <property type="entry name" value="Acid phosphatase/Vanadium-dependent haloperoxidase"/>
    <property type="match status" value="1"/>
</dbReference>
<evidence type="ECO:0000259" key="2">
    <source>
        <dbReference type="Pfam" id="PF01569"/>
    </source>
</evidence>
<dbReference type="Pfam" id="PF01569">
    <property type="entry name" value="PAP2"/>
    <property type="match status" value="1"/>
</dbReference>
<feature type="transmembrane region" description="Helical" evidence="1">
    <location>
        <begin position="12"/>
        <end position="32"/>
    </location>
</feature>
<dbReference type="InterPro" id="IPR000326">
    <property type="entry name" value="PAP2/HPO"/>
</dbReference>
<reference evidence="3 4" key="1">
    <citation type="submission" date="2015-03" db="EMBL/GenBank/DDBJ databases">
        <title>Genome Sequence of Kiloniella spongiae MEBiC09566, isolated from a marine sponge.</title>
        <authorList>
            <person name="Shao Z."/>
            <person name="Wang L."/>
            <person name="Li X."/>
        </authorList>
    </citation>
    <scope>NUCLEOTIDE SEQUENCE [LARGE SCALE GENOMIC DNA]</scope>
    <source>
        <strain evidence="3 4">MEBiC09566</strain>
    </source>
</reference>
<evidence type="ECO:0000256" key="1">
    <source>
        <dbReference type="SAM" id="Phobius"/>
    </source>
</evidence>
<organism evidence="3 4">
    <name type="scientific">Kiloniella spongiae</name>
    <dbReference type="NCBI Taxonomy" id="1489064"/>
    <lineage>
        <taxon>Bacteria</taxon>
        <taxon>Pseudomonadati</taxon>
        <taxon>Pseudomonadota</taxon>
        <taxon>Alphaproteobacteria</taxon>
        <taxon>Rhodospirillales</taxon>
        <taxon>Kiloniellaceae</taxon>
        <taxon>Kiloniella</taxon>
    </lineage>
</organism>
<protein>
    <recommendedName>
        <fullName evidence="2">Phosphatidic acid phosphatase type 2/haloperoxidase domain-containing protein</fullName>
    </recommendedName>
</protein>
<accession>A0A0H2MAG1</accession>
<evidence type="ECO:0000313" key="3">
    <source>
        <dbReference type="EMBL" id="KLN59333.1"/>
    </source>
</evidence>
<dbReference type="OrthoDB" id="8477781at2"/>
<dbReference type="RefSeq" id="WP_047765565.1">
    <property type="nucleotide sequence ID" value="NZ_LAQL01000016.1"/>
</dbReference>
<dbReference type="Proteomes" id="UP000035444">
    <property type="component" value="Unassembled WGS sequence"/>
</dbReference>
<comment type="caution">
    <text evidence="3">The sequence shown here is derived from an EMBL/GenBank/DDBJ whole genome shotgun (WGS) entry which is preliminary data.</text>
</comment>
<name>A0A0H2MAG1_9PROT</name>
<feature type="domain" description="Phosphatidic acid phosphatase type 2/haloperoxidase" evidence="2">
    <location>
        <begin position="144"/>
        <end position="214"/>
    </location>
</feature>
<proteinExistence type="predicted"/>
<feature type="transmembrane region" description="Helical" evidence="1">
    <location>
        <begin position="179"/>
        <end position="197"/>
    </location>
</feature>
<feature type="transmembrane region" description="Helical" evidence="1">
    <location>
        <begin position="95"/>
        <end position="116"/>
    </location>
</feature>
<keyword evidence="4" id="KW-1185">Reference proteome</keyword>
<dbReference type="InterPro" id="IPR036938">
    <property type="entry name" value="PAP2/HPO_sf"/>
</dbReference>
<dbReference type="EMBL" id="LAQL01000016">
    <property type="protein sequence ID" value="KLN59333.1"/>
    <property type="molecule type" value="Genomic_DNA"/>
</dbReference>
<dbReference type="STRING" id="1489064.WH96_17670"/>